<feature type="transmembrane region" description="Helical" evidence="1">
    <location>
        <begin position="35"/>
        <end position="55"/>
    </location>
</feature>
<dbReference type="RefSeq" id="WP_101333456.1">
    <property type="nucleotide sequence ID" value="NZ_PJNI01000001.1"/>
</dbReference>
<proteinExistence type="predicted"/>
<gene>
    <name evidence="2" type="ORF">CW751_02805</name>
</gene>
<evidence type="ECO:0000313" key="3">
    <source>
        <dbReference type="Proteomes" id="UP000236654"/>
    </source>
</evidence>
<keyword evidence="1" id="KW-0812">Transmembrane</keyword>
<comment type="caution">
    <text evidence="2">The sequence shown here is derived from an EMBL/GenBank/DDBJ whole genome shotgun (WGS) entry which is preliminary data.</text>
</comment>
<protein>
    <submittedName>
        <fullName evidence="2">Uncharacterized protein</fullName>
    </submittedName>
</protein>
<name>A0A2I0R6T0_9FLAO</name>
<sequence>MKIFKFIFAFLQAAFLMFGFVAIAVIIYLEGKSAIHFIGIVVVLLVGFIVSRFLFNLMRRRGVLAVMTGTNASYDVDDLNPSSASGVLKLDPIALVKLFQEHKIKFPQDTSISIWGDWQGRKLDERHQISSIAYDKKNNLLIILFKDKCLIKIRKPTLILLASSYLKIVKAKEIVWEISNKSSSIHTYSYLNTGKKIKTQSNTNWKPHKMDIGIGMHALYLQG</sequence>
<dbReference type="Proteomes" id="UP000236654">
    <property type="component" value="Unassembled WGS sequence"/>
</dbReference>
<organism evidence="2 3">
    <name type="scientific">Brumimicrobium salinarum</name>
    <dbReference type="NCBI Taxonomy" id="2058658"/>
    <lineage>
        <taxon>Bacteria</taxon>
        <taxon>Pseudomonadati</taxon>
        <taxon>Bacteroidota</taxon>
        <taxon>Flavobacteriia</taxon>
        <taxon>Flavobacteriales</taxon>
        <taxon>Crocinitomicaceae</taxon>
        <taxon>Brumimicrobium</taxon>
    </lineage>
</organism>
<feature type="transmembrane region" description="Helical" evidence="1">
    <location>
        <begin position="7"/>
        <end position="29"/>
    </location>
</feature>
<evidence type="ECO:0000313" key="2">
    <source>
        <dbReference type="EMBL" id="PKR82277.1"/>
    </source>
</evidence>
<accession>A0A2I0R6T0</accession>
<keyword evidence="1" id="KW-1133">Transmembrane helix</keyword>
<dbReference type="EMBL" id="PJNI01000001">
    <property type="protein sequence ID" value="PKR82277.1"/>
    <property type="molecule type" value="Genomic_DNA"/>
</dbReference>
<dbReference type="AlphaFoldDB" id="A0A2I0R6T0"/>
<keyword evidence="1" id="KW-0472">Membrane</keyword>
<evidence type="ECO:0000256" key="1">
    <source>
        <dbReference type="SAM" id="Phobius"/>
    </source>
</evidence>
<dbReference type="OrthoDB" id="1122484at2"/>
<keyword evidence="3" id="KW-1185">Reference proteome</keyword>
<reference evidence="2 3" key="1">
    <citation type="submission" date="2017-12" db="EMBL/GenBank/DDBJ databases">
        <title>The draft genome sequence of Brumimicrobium saltpan LHR20.</title>
        <authorList>
            <person name="Do Z.-J."/>
            <person name="Luo H.-R."/>
        </authorList>
    </citation>
    <scope>NUCLEOTIDE SEQUENCE [LARGE SCALE GENOMIC DNA]</scope>
    <source>
        <strain evidence="2 3">LHR20</strain>
    </source>
</reference>